<comment type="caution">
    <text evidence="1">The sequence shown here is derived from an EMBL/GenBank/DDBJ whole genome shotgun (WGS) entry which is preliminary data.</text>
</comment>
<proteinExistence type="predicted"/>
<dbReference type="EMBL" id="CM044702">
    <property type="protein sequence ID" value="KAI5676524.1"/>
    <property type="molecule type" value="Genomic_DNA"/>
</dbReference>
<name>A0ACC0BV92_CATRO</name>
<organism evidence="1 2">
    <name type="scientific">Catharanthus roseus</name>
    <name type="common">Madagascar periwinkle</name>
    <name type="synonym">Vinca rosea</name>
    <dbReference type="NCBI Taxonomy" id="4058"/>
    <lineage>
        <taxon>Eukaryota</taxon>
        <taxon>Viridiplantae</taxon>
        <taxon>Streptophyta</taxon>
        <taxon>Embryophyta</taxon>
        <taxon>Tracheophyta</taxon>
        <taxon>Spermatophyta</taxon>
        <taxon>Magnoliopsida</taxon>
        <taxon>eudicotyledons</taxon>
        <taxon>Gunneridae</taxon>
        <taxon>Pentapetalae</taxon>
        <taxon>asterids</taxon>
        <taxon>lamiids</taxon>
        <taxon>Gentianales</taxon>
        <taxon>Apocynaceae</taxon>
        <taxon>Rauvolfioideae</taxon>
        <taxon>Vinceae</taxon>
        <taxon>Catharanthinae</taxon>
        <taxon>Catharanthus</taxon>
    </lineage>
</organism>
<dbReference type="Proteomes" id="UP001060085">
    <property type="component" value="Linkage Group LG02"/>
</dbReference>
<evidence type="ECO:0000313" key="2">
    <source>
        <dbReference type="Proteomes" id="UP001060085"/>
    </source>
</evidence>
<reference evidence="2" key="1">
    <citation type="journal article" date="2023" name="Nat. Plants">
        <title>Single-cell RNA sequencing provides a high-resolution roadmap for understanding the multicellular compartmentation of specialized metabolism.</title>
        <authorList>
            <person name="Sun S."/>
            <person name="Shen X."/>
            <person name="Li Y."/>
            <person name="Li Y."/>
            <person name="Wang S."/>
            <person name="Li R."/>
            <person name="Zhang H."/>
            <person name="Shen G."/>
            <person name="Guo B."/>
            <person name="Wei J."/>
            <person name="Xu J."/>
            <person name="St-Pierre B."/>
            <person name="Chen S."/>
            <person name="Sun C."/>
        </authorList>
    </citation>
    <scope>NUCLEOTIDE SEQUENCE [LARGE SCALE GENOMIC DNA]</scope>
</reference>
<accession>A0ACC0BV92</accession>
<gene>
    <name evidence="1" type="ORF">M9H77_07474</name>
</gene>
<sequence>MKLSCCDISSSLNSLSSKEGNLFTNSNNHFLAFFSQSVQKFEAQKKENEGILGYKLYKTISFLPSTSFLIQTQFLNLLTTTYRTNSNRGMKAKEEGMGKELSISFEDTSLRVKLFLELYASYVTLMGNVMEFKWLQFCGKKMNGSFKVFKVHPCDLVKTTFENSVSELALKDLDEKLVYPISFIDYLLKRDIVKDFLVQNTTSCVKLLNKFIDDILLYSLTSKDFKILNSSSSRGGDLGKDLDPIQQSQEDA</sequence>
<keyword evidence="2" id="KW-1185">Reference proteome</keyword>
<evidence type="ECO:0000313" key="1">
    <source>
        <dbReference type="EMBL" id="KAI5676524.1"/>
    </source>
</evidence>
<protein>
    <submittedName>
        <fullName evidence="1">Uncharacterized protein</fullName>
    </submittedName>
</protein>